<feature type="transmembrane region" description="Helical" evidence="2">
    <location>
        <begin position="503"/>
        <end position="524"/>
    </location>
</feature>
<feature type="compositionally biased region" description="Polar residues" evidence="1">
    <location>
        <begin position="62"/>
        <end position="82"/>
    </location>
</feature>
<organism evidence="3 4">
    <name type="scientific">Cudoniella acicularis</name>
    <dbReference type="NCBI Taxonomy" id="354080"/>
    <lineage>
        <taxon>Eukaryota</taxon>
        <taxon>Fungi</taxon>
        <taxon>Dikarya</taxon>
        <taxon>Ascomycota</taxon>
        <taxon>Pezizomycotina</taxon>
        <taxon>Leotiomycetes</taxon>
        <taxon>Helotiales</taxon>
        <taxon>Tricladiaceae</taxon>
        <taxon>Cudoniella</taxon>
    </lineage>
</organism>
<keyword evidence="4" id="KW-1185">Reference proteome</keyword>
<keyword evidence="2" id="KW-0472">Membrane</keyword>
<keyword evidence="2" id="KW-0812">Transmembrane</keyword>
<reference evidence="3 4" key="1">
    <citation type="submission" date="2020-03" db="EMBL/GenBank/DDBJ databases">
        <title>Draft Genome Sequence of Cudoniella acicularis.</title>
        <authorList>
            <person name="Buettner E."/>
            <person name="Kellner H."/>
        </authorList>
    </citation>
    <scope>NUCLEOTIDE SEQUENCE [LARGE SCALE GENOMIC DNA]</scope>
    <source>
        <strain evidence="3 4">DSM 108380</strain>
    </source>
</reference>
<dbReference type="Pfam" id="PF11915">
    <property type="entry name" value="DUF3433"/>
    <property type="match status" value="1"/>
</dbReference>
<dbReference type="EMBL" id="JAAMPI010000216">
    <property type="protein sequence ID" value="KAF4633999.1"/>
    <property type="molecule type" value="Genomic_DNA"/>
</dbReference>
<feature type="region of interest" description="Disordered" evidence="1">
    <location>
        <begin position="1"/>
        <end position="82"/>
    </location>
</feature>
<evidence type="ECO:0000256" key="2">
    <source>
        <dbReference type="SAM" id="Phobius"/>
    </source>
</evidence>
<evidence type="ECO:0000256" key="1">
    <source>
        <dbReference type="SAM" id="MobiDB-lite"/>
    </source>
</evidence>
<comment type="caution">
    <text evidence="3">The sequence shown here is derived from an EMBL/GenBank/DDBJ whole genome shotgun (WGS) entry which is preliminary data.</text>
</comment>
<keyword evidence="2" id="KW-1133">Transmembrane helix</keyword>
<dbReference type="AlphaFoldDB" id="A0A8H4RS82"/>
<gene>
    <name evidence="3" type="ORF">G7Y89_g4118</name>
</gene>
<dbReference type="PANTHER" id="PTHR37544">
    <property type="entry name" value="SPRAY-RELATED"/>
    <property type="match status" value="1"/>
</dbReference>
<feature type="transmembrane region" description="Helical" evidence="2">
    <location>
        <begin position="428"/>
        <end position="455"/>
    </location>
</feature>
<dbReference type="OrthoDB" id="5428901at2759"/>
<sequence length="675" mass="72065">MLPPPLSFSGSSTPSGLTTPSQAPSSRNGSPSNGSPNPALSGSSVVPSATTNGGSLLGSPAPQLSQSTSSPPVTAIPQISSGSQNSDLGADTIVFCVLTNIKPNIFASFSHVNIELFERLISALAPTGNGGGGGGGGGSSGTSGIPLPTTSISASPEFLPITQVILGDYVPLIIGRGVTLLLSGFYHQLLDHEPIRLLDSPGGASMSALAGSSGSMLPVSAALILAQIGSGFSPGATFLDTSQCNTTVQSGLTENCQPRLTSNPWVLDVILIVLIIQTLVIIFVITQWWKKPSHISADPTSIAGVAAVMGHPKIEAEFSRIPTELTTKGLARRLKGRKFKLGAFITAQGLEKYGIMPADEDHVNNVERKEKFSTKVGDKWFAFQNLFSFLGSWKSRRVYFDITFIVLLLTLLGLTISAVINVDKPNNVFLASASATATGMRIFYALLGVIVSTYWGRLFRDTQTFAPYTNLSRSPSNPARTILLHRHSIPLTAFLPLLYRGHLTAGLVALTGLSAELLIIALSGLPYRPGQQRGEFLFWGFASLAIIGLMLVQLAFVMIWRSRLPALPRPPDNIANVMTYVAGTKMGRDFVGLEGVGTRERDERIRGLGKRYGYFWRMEEGNEGQVEQEGEGDEGRGLVREGGSVGRVRWVIDVVNGGRKGEHEEDGFSEHESMI</sequence>
<feature type="compositionally biased region" description="Low complexity" evidence="1">
    <location>
        <begin position="7"/>
        <end position="44"/>
    </location>
</feature>
<protein>
    <submittedName>
        <fullName evidence="3">Uncharacterized protein</fullName>
    </submittedName>
</protein>
<feature type="transmembrane region" description="Helical" evidence="2">
    <location>
        <begin position="265"/>
        <end position="285"/>
    </location>
</feature>
<dbReference type="PANTHER" id="PTHR37544:SF3">
    <property type="entry name" value="SPRAY"/>
    <property type="match status" value="1"/>
</dbReference>
<dbReference type="Proteomes" id="UP000566819">
    <property type="component" value="Unassembled WGS sequence"/>
</dbReference>
<name>A0A8H4RS82_9HELO</name>
<evidence type="ECO:0000313" key="3">
    <source>
        <dbReference type="EMBL" id="KAF4633999.1"/>
    </source>
</evidence>
<dbReference type="InterPro" id="IPR021840">
    <property type="entry name" value="DUF3433"/>
</dbReference>
<feature type="transmembrane region" description="Helical" evidence="2">
    <location>
        <begin position="536"/>
        <end position="560"/>
    </location>
</feature>
<feature type="transmembrane region" description="Helical" evidence="2">
    <location>
        <begin position="398"/>
        <end position="422"/>
    </location>
</feature>
<evidence type="ECO:0000313" key="4">
    <source>
        <dbReference type="Proteomes" id="UP000566819"/>
    </source>
</evidence>
<feature type="compositionally biased region" description="Polar residues" evidence="1">
    <location>
        <begin position="45"/>
        <end position="54"/>
    </location>
</feature>
<accession>A0A8H4RS82</accession>
<proteinExistence type="predicted"/>